<evidence type="ECO:0000256" key="1">
    <source>
        <dbReference type="ARBA" id="ARBA00001974"/>
    </source>
</evidence>
<keyword evidence="4 6" id="KW-0274">FAD</keyword>
<evidence type="ECO:0000256" key="5">
    <source>
        <dbReference type="ARBA" id="ARBA00023002"/>
    </source>
</evidence>
<feature type="domain" description="Acyl-CoA dehydrogenase/oxidase N-terminal" evidence="9">
    <location>
        <begin position="10"/>
        <end position="141"/>
    </location>
</feature>
<dbReference type="Gene3D" id="1.20.140.10">
    <property type="entry name" value="Butyryl-CoA Dehydrogenase, subunit A, domain 3"/>
    <property type="match status" value="1"/>
</dbReference>
<comment type="similarity">
    <text evidence="2 6">Belongs to the acyl-CoA dehydrogenase family.</text>
</comment>
<name>A0A848EKL6_9PROT</name>
<dbReference type="Gene3D" id="2.40.110.10">
    <property type="entry name" value="Butyryl-CoA Dehydrogenase, subunit A, domain 2"/>
    <property type="match status" value="1"/>
</dbReference>
<dbReference type="Gene3D" id="1.10.540.10">
    <property type="entry name" value="Acyl-CoA dehydrogenase/oxidase, N-terminal domain"/>
    <property type="match status" value="1"/>
</dbReference>
<dbReference type="InterPro" id="IPR046373">
    <property type="entry name" value="Acyl-CoA_Oxase/DH_mid-dom_sf"/>
</dbReference>
<protein>
    <submittedName>
        <fullName evidence="10">Acyl-CoA dehydrogenase family protein</fullName>
    </submittedName>
</protein>
<dbReference type="SUPFAM" id="SSF56645">
    <property type="entry name" value="Acyl-CoA dehydrogenase NM domain-like"/>
    <property type="match status" value="1"/>
</dbReference>
<sequence>MPAIAYEYPEEISALREAVTGFIRAEVIPRHERNRSLFEDPHLAYDHRGLHTPAMRQLLLEVRARAAEAGFYALATPEDLGGAGMGLTAYFAAFERIFHECGYRYTLGHQIVSHWAKGPSPLLHKMTARMREGILPGLMSGRTTICFALSEPGAGSDAAMIKTRAVRDGNGWRISGTKIWTTNSPYADYVCVFAVTDPERAAVRKGGISCFLVPTNSPGFSVGRVIMMFGQSHGDEAVLTFDEVEVGEHQLIGDLDQGFKAAMLGVGLGRVFNIARAVGTARWALELALEHAKVRETFGRKLSDRQGIMFPLAESAMQIHAAHLMALNVVQLLDRGLRAHKELSMAKAYCCKIAMQAVDRAMQTHGAMGLTNEMSLSEAYIAMRKINIADGTAEIMHHVVAKELLGGDTDL</sequence>
<evidence type="ECO:0000259" key="7">
    <source>
        <dbReference type="Pfam" id="PF00441"/>
    </source>
</evidence>
<dbReference type="InterPro" id="IPR050741">
    <property type="entry name" value="Acyl-CoA_dehydrogenase"/>
</dbReference>
<evidence type="ECO:0000256" key="4">
    <source>
        <dbReference type="ARBA" id="ARBA00022827"/>
    </source>
</evidence>
<dbReference type="FunFam" id="2.40.110.10:FF:000002">
    <property type="entry name" value="Acyl-CoA dehydrogenase fadE12"/>
    <property type="match status" value="1"/>
</dbReference>
<dbReference type="EMBL" id="JABBKX010000017">
    <property type="protein sequence ID" value="NMJ44442.1"/>
    <property type="molecule type" value="Genomic_DNA"/>
</dbReference>
<keyword evidence="5 6" id="KW-0560">Oxidoreductase</keyword>
<keyword evidence="11" id="KW-1185">Reference proteome</keyword>
<evidence type="ECO:0000313" key="11">
    <source>
        <dbReference type="Proteomes" id="UP000548582"/>
    </source>
</evidence>
<reference evidence="10 11" key="1">
    <citation type="submission" date="2020-03" db="EMBL/GenBank/DDBJ databases">
        <authorList>
            <person name="Sun Q."/>
        </authorList>
    </citation>
    <scope>NUCLEOTIDE SEQUENCE [LARGE SCALE GENOMIC DNA]</scope>
    <source>
        <strain evidence="10 11">JC162</strain>
    </source>
</reference>
<comment type="cofactor">
    <cofactor evidence="1 6">
        <name>FAD</name>
        <dbReference type="ChEBI" id="CHEBI:57692"/>
    </cofactor>
</comment>
<dbReference type="InterPro" id="IPR036250">
    <property type="entry name" value="AcylCo_DH-like_C"/>
</dbReference>
<dbReference type="SUPFAM" id="SSF47203">
    <property type="entry name" value="Acyl-CoA dehydrogenase C-terminal domain-like"/>
    <property type="match status" value="1"/>
</dbReference>
<dbReference type="PANTHER" id="PTHR48083">
    <property type="entry name" value="MEDIUM-CHAIN SPECIFIC ACYL-COA DEHYDROGENASE, MITOCHONDRIAL-RELATED"/>
    <property type="match status" value="1"/>
</dbReference>
<evidence type="ECO:0000313" key="10">
    <source>
        <dbReference type="EMBL" id="NMJ44442.1"/>
    </source>
</evidence>
<dbReference type="Proteomes" id="UP000548582">
    <property type="component" value="Unassembled WGS sequence"/>
</dbReference>
<dbReference type="Pfam" id="PF02770">
    <property type="entry name" value="Acyl-CoA_dh_M"/>
    <property type="match status" value="1"/>
</dbReference>
<gene>
    <name evidence="10" type="ORF">GWK16_24570</name>
</gene>
<evidence type="ECO:0000259" key="8">
    <source>
        <dbReference type="Pfam" id="PF02770"/>
    </source>
</evidence>
<proteinExistence type="inferred from homology"/>
<accession>A0A848EKL6</accession>
<evidence type="ECO:0000256" key="3">
    <source>
        <dbReference type="ARBA" id="ARBA00022630"/>
    </source>
</evidence>
<dbReference type="AlphaFoldDB" id="A0A848EKL6"/>
<dbReference type="InterPro" id="IPR013786">
    <property type="entry name" value="AcylCoA_DH/ox_N"/>
</dbReference>
<dbReference type="InterPro" id="IPR009075">
    <property type="entry name" value="AcylCo_DH/oxidase_C"/>
</dbReference>
<dbReference type="Pfam" id="PF00441">
    <property type="entry name" value="Acyl-CoA_dh_1"/>
    <property type="match status" value="1"/>
</dbReference>
<dbReference type="InterPro" id="IPR037069">
    <property type="entry name" value="AcylCoA_DH/ox_N_sf"/>
</dbReference>
<dbReference type="GO" id="GO:0005737">
    <property type="term" value="C:cytoplasm"/>
    <property type="evidence" value="ECO:0007669"/>
    <property type="project" value="TreeGrafter"/>
</dbReference>
<dbReference type="InterPro" id="IPR006091">
    <property type="entry name" value="Acyl-CoA_Oxase/DH_mid-dom"/>
</dbReference>
<dbReference type="GO" id="GO:0033539">
    <property type="term" value="P:fatty acid beta-oxidation using acyl-CoA dehydrogenase"/>
    <property type="evidence" value="ECO:0007669"/>
    <property type="project" value="TreeGrafter"/>
</dbReference>
<dbReference type="GO" id="GO:0003995">
    <property type="term" value="F:acyl-CoA dehydrogenase activity"/>
    <property type="evidence" value="ECO:0007669"/>
    <property type="project" value="TreeGrafter"/>
</dbReference>
<evidence type="ECO:0000256" key="2">
    <source>
        <dbReference type="ARBA" id="ARBA00009347"/>
    </source>
</evidence>
<evidence type="ECO:0000259" key="9">
    <source>
        <dbReference type="Pfam" id="PF02771"/>
    </source>
</evidence>
<dbReference type="GO" id="GO:0050660">
    <property type="term" value="F:flavin adenine dinucleotide binding"/>
    <property type="evidence" value="ECO:0007669"/>
    <property type="project" value="InterPro"/>
</dbReference>
<dbReference type="Pfam" id="PF02771">
    <property type="entry name" value="Acyl-CoA_dh_N"/>
    <property type="match status" value="1"/>
</dbReference>
<evidence type="ECO:0000256" key="6">
    <source>
        <dbReference type="RuleBase" id="RU362125"/>
    </source>
</evidence>
<dbReference type="CDD" id="cd00567">
    <property type="entry name" value="ACAD"/>
    <property type="match status" value="1"/>
</dbReference>
<dbReference type="RefSeq" id="WP_170056622.1">
    <property type="nucleotide sequence ID" value="NZ_JABBKX010000017.1"/>
</dbReference>
<keyword evidence="3 6" id="KW-0285">Flavoprotein</keyword>
<dbReference type="PANTHER" id="PTHR48083:SF2">
    <property type="entry name" value="MEDIUM-CHAIN SPECIFIC ACYL-COA DEHYDROGENASE, MITOCHONDRIAL"/>
    <property type="match status" value="1"/>
</dbReference>
<feature type="domain" description="Acyl-CoA oxidase/dehydrogenase middle" evidence="8">
    <location>
        <begin position="146"/>
        <end position="243"/>
    </location>
</feature>
<dbReference type="InterPro" id="IPR009100">
    <property type="entry name" value="AcylCoA_DH/oxidase_NM_dom_sf"/>
</dbReference>
<organism evidence="10 11">
    <name type="scientific">Neoroseomonas marina</name>
    <dbReference type="NCBI Taxonomy" id="1232220"/>
    <lineage>
        <taxon>Bacteria</taxon>
        <taxon>Pseudomonadati</taxon>
        <taxon>Pseudomonadota</taxon>
        <taxon>Alphaproteobacteria</taxon>
        <taxon>Acetobacterales</taxon>
        <taxon>Acetobacteraceae</taxon>
        <taxon>Neoroseomonas</taxon>
    </lineage>
</organism>
<feature type="domain" description="Acyl-CoA dehydrogenase/oxidase C-terminal" evidence="7">
    <location>
        <begin position="256"/>
        <end position="404"/>
    </location>
</feature>
<comment type="caution">
    <text evidence="10">The sequence shown here is derived from an EMBL/GenBank/DDBJ whole genome shotgun (WGS) entry which is preliminary data.</text>
</comment>